<reference evidence="2" key="1">
    <citation type="journal article" date="2012" name="Proc. Natl. Acad. Sci. U.S.A.">
        <title>Antigenic diversity is generated by distinct evolutionary mechanisms in African trypanosome species.</title>
        <authorList>
            <person name="Jackson A.P."/>
            <person name="Berry A."/>
            <person name="Aslett M."/>
            <person name="Allison H.C."/>
            <person name="Burton P."/>
            <person name="Vavrova-Anderson J."/>
            <person name="Brown R."/>
            <person name="Browne H."/>
            <person name="Corton N."/>
            <person name="Hauser H."/>
            <person name="Gamble J."/>
            <person name="Gilderthorp R."/>
            <person name="Marcello L."/>
            <person name="McQuillan J."/>
            <person name="Otto T.D."/>
            <person name="Quail M.A."/>
            <person name="Sanders M.J."/>
            <person name="van Tonder A."/>
            <person name="Ginger M.L."/>
            <person name="Field M.C."/>
            <person name="Barry J.D."/>
            <person name="Hertz-Fowler C."/>
            <person name="Berriman M."/>
        </authorList>
    </citation>
    <scope>NUCLEOTIDE SEQUENCE</scope>
    <source>
        <strain evidence="2">Y486</strain>
    </source>
</reference>
<gene>
    <name evidence="2" type="ORF">TVY486_1104840</name>
</gene>
<evidence type="ECO:0000313" key="2">
    <source>
        <dbReference type="EMBL" id="CCC53000.1"/>
    </source>
</evidence>
<proteinExistence type="predicted"/>
<evidence type="ECO:0000256" key="1">
    <source>
        <dbReference type="SAM" id="SignalP"/>
    </source>
</evidence>
<dbReference type="EMBL" id="HE573027">
    <property type="protein sequence ID" value="CCC53000.1"/>
    <property type="molecule type" value="Genomic_DNA"/>
</dbReference>
<name>G0UB13_TRYVY</name>
<sequence>MVPVLLRASPLLAAIFKPALCIPCCVVSVGRSPGQSVPRITAAVSTAFLWAFHSLYKSFSVVLCPELFEGHKTGLPLTFISRLFPSWSLLKFLKALSLIYTALLTRYCA</sequence>
<dbReference type="AlphaFoldDB" id="G0UB13"/>
<evidence type="ECO:0008006" key="3">
    <source>
        <dbReference type="Google" id="ProtNLM"/>
    </source>
</evidence>
<dbReference type="VEuPathDB" id="TriTrypDB:TvY486_1104840"/>
<organism evidence="2">
    <name type="scientific">Trypanosoma vivax (strain Y486)</name>
    <dbReference type="NCBI Taxonomy" id="1055687"/>
    <lineage>
        <taxon>Eukaryota</taxon>
        <taxon>Discoba</taxon>
        <taxon>Euglenozoa</taxon>
        <taxon>Kinetoplastea</taxon>
        <taxon>Metakinetoplastina</taxon>
        <taxon>Trypanosomatida</taxon>
        <taxon>Trypanosomatidae</taxon>
        <taxon>Trypanosoma</taxon>
        <taxon>Duttonella</taxon>
    </lineage>
</organism>
<accession>G0UB13</accession>
<keyword evidence="1" id="KW-0732">Signal</keyword>
<feature type="signal peptide" evidence="1">
    <location>
        <begin position="1"/>
        <end position="21"/>
    </location>
</feature>
<protein>
    <recommendedName>
        <fullName evidence="3">Secreted protein</fullName>
    </recommendedName>
</protein>
<feature type="chain" id="PRO_5003410380" description="Secreted protein" evidence="1">
    <location>
        <begin position="22"/>
        <end position="109"/>
    </location>
</feature>